<accession>A0A5C3QRU0</accession>
<organism evidence="3 4">
    <name type="scientific">Pterulicium gracile</name>
    <dbReference type="NCBI Taxonomy" id="1884261"/>
    <lineage>
        <taxon>Eukaryota</taxon>
        <taxon>Fungi</taxon>
        <taxon>Dikarya</taxon>
        <taxon>Basidiomycota</taxon>
        <taxon>Agaricomycotina</taxon>
        <taxon>Agaricomycetes</taxon>
        <taxon>Agaricomycetidae</taxon>
        <taxon>Agaricales</taxon>
        <taxon>Pleurotineae</taxon>
        <taxon>Pterulaceae</taxon>
        <taxon>Pterulicium</taxon>
    </lineage>
</organism>
<evidence type="ECO:0000256" key="1">
    <source>
        <dbReference type="SAM" id="MobiDB-lite"/>
    </source>
</evidence>
<feature type="region of interest" description="Disordered" evidence="1">
    <location>
        <begin position="1"/>
        <end position="75"/>
    </location>
</feature>
<dbReference type="EMBL" id="ML178818">
    <property type="protein sequence ID" value="TFL04592.1"/>
    <property type="molecule type" value="Genomic_DNA"/>
</dbReference>
<feature type="compositionally biased region" description="Basic and acidic residues" evidence="1">
    <location>
        <begin position="51"/>
        <end position="65"/>
    </location>
</feature>
<keyword evidence="2" id="KW-1133">Transmembrane helix</keyword>
<keyword evidence="2" id="KW-0472">Membrane</keyword>
<dbReference type="OrthoDB" id="3230534at2759"/>
<evidence type="ECO:0000256" key="2">
    <source>
        <dbReference type="SAM" id="Phobius"/>
    </source>
</evidence>
<keyword evidence="2" id="KW-0812">Transmembrane</keyword>
<feature type="transmembrane region" description="Helical" evidence="2">
    <location>
        <begin position="163"/>
        <end position="182"/>
    </location>
</feature>
<reference evidence="3 4" key="1">
    <citation type="journal article" date="2019" name="Nat. Ecol. Evol.">
        <title>Megaphylogeny resolves global patterns of mushroom evolution.</title>
        <authorList>
            <person name="Varga T."/>
            <person name="Krizsan K."/>
            <person name="Foldi C."/>
            <person name="Dima B."/>
            <person name="Sanchez-Garcia M."/>
            <person name="Sanchez-Ramirez S."/>
            <person name="Szollosi G.J."/>
            <person name="Szarkandi J.G."/>
            <person name="Papp V."/>
            <person name="Albert L."/>
            <person name="Andreopoulos W."/>
            <person name="Angelini C."/>
            <person name="Antonin V."/>
            <person name="Barry K.W."/>
            <person name="Bougher N.L."/>
            <person name="Buchanan P."/>
            <person name="Buyck B."/>
            <person name="Bense V."/>
            <person name="Catcheside P."/>
            <person name="Chovatia M."/>
            <person name="Cooper J."/>
            <person name="Damon W."/>
            <person name="Desjardin D."/>
            <person name="Finy P."/>
            <person name="Geml J."/>
            <person name="Haridas S."/>
            <person name="Hughes K."/>
            <person name="Justo A."/>
            <person name="Karasinski D."/>
            <person name="Kautmanova I."/>
            <person name="Kiss B."/>
            <person name="Kocsube S."/>
            <person name="Kotiranta H."/>
            <person name="LaButti K.M."/>
            <person name="Lechner B.E."/>
            <person name="Liimatainen K."/>
            <person name="Lipzen A."/>
            <person name="Lukacs Z."/>
            <person name="Mihaltcheva S."/>
            <person name="Morgado L.N."/>
            <person name="Niskanen T."/>
            <person name="Noordeloos M.E."/>
            <person name="Ohm R.A."/>
            <person name="Ortiz-Santana B."/>
            <person name="Ovrebo C."/>
            <person name="Racz N."/>
            <person name="Riley R."/>
            <person name="Savchenko A."/>
            <person name="Shiryaev A."/>
            <person name="Soop K."/>
            <person name="Spirin V."/>
            <person name="Szebenyi C."/>
            <person name="Tomsovsky M."/>
            <person name="Tulloss R.E."/>
            <person name="Uehling J."/>
            <person name="Grigoriev I.V."/>
            <person name="Vagvolgyi C."/>
            <person name="Papp T."/>
            <person name="Martin F.M."/>
            <person name="Miettinen O."/>
            <person name="Hibbett D.S."/>
            <person name="Nagy L.G."/>
        </authorList>
    </citation>
    <scope>NUCLEOTIDE SEQUENCE [LARGE SCALE GENOMIC DNA]</scope>
    <source>
        <strain evidence="3 4">CBS 309.79</strain>
    </source>
</reference>
<name>A0A5C3QRU0_9AGAR</name>
<protein>
    <submittedName>
        <fullName evidence="3">Uncharacterized protein</fullName>
    </submittedName>
</protein>
<evidence type="ECO:0000313" key="4">
    <source>
        <dbReference type="Proteomes" id="UP000305067"/>
    </source>
</evidence>
<dbReference type="AlphaFoldDB" id="A0A5C3QRU0"/>
<keyword evidence="4" id="KW-1185">Reference proteome</keyword>
<dbReference type="Proteomes" id="UP000305067">
    <property type="component" value="Unassembled WGS sequence"/>
</dbReference>
<evidence type="ECO:0000313" key="3">
    <source>
        <dbReference type="EMBL" id="TFL04592.1"/>
    </source>
</evidence>
<gene>
    <name evidence="3" type="ORF">BDV98DRAFT_562516</name>
</gene>
<feature type="compositionally biased region" description="Low complexity" evidence="1">
    <location>
        <begin position="66"/>
        <end position="75"/>
    </location>
</feature>
<dbReference type="STRING" id="1884261.A0A5C3QRU0"/>
<proteinExistence type="predicted"/>
<sequence>MVDAFGNEESSSPPSSPSKPKQKKRAKINMLDSLGREVVVRCSSASSSEGAEDREWDEMFRRDGESTSAVEASSSAVTKRDAARRLKWGLGNLVNDLQELDLTSSSDSPDDTRLGDLLRASEQARLARKKAESELQQVVQSQPRPRLLPDSSRRSDFQITKKVVFGFVVLQIVLFLLMLRYSNVRARALFLKQYYDLFYGDIHLFTSHYREQYLSSLSSILPSATSIPASNTTSGTSSSLISSLMNPFSSITLNPFKSTLLFGGQHGDSVGRVTDFGPLSLLESALRPVINLLGASHQVGEVDVSSWPPR</sequence>